<keyword evidence="3" id="KW-0808">Transferase</keyword>
<dbReference type="Pfam" id="PF00534">
    <property type="entry name" value="Glycos_transf_1"/>
    <property type="match status" value="1"/>
</dbReference>
<dbReference type="Proteomes" id="UP001595533">
    <property type="component" value="Unassembled WGS sequence"/>
</dbReference>
<dbReference type="EC" id="2.4.-.-" evidence="3"/>
<dbReference type="RefSeq" id="WP_077412604.1">
    <property type="nucleotide sequence ID" value="NZ_JBHRTS010000008.1"/>
</dbReference>
<reference evidence="4" key="1">
    <citation type="journal article" date="2019" name="Int. J. Syst. Evol. Microbiol.">
        <title>The Global Catalogue of Microorganisms (GCM) 10K type strain sequencing project: providing services to taxonomists for standard genome sequencing and annotation.</title>
        <authorList>
            <consortium name="The Broad Institute Genomics Platform"/>
            <consortium name="The Broad Institute Genome Sequencing Center for Infectious Disease"/>
            <person name="Wu L."/>
            <person name="Ma J."/>
        </authorList>
    </citation>
    <scope>NUCLEOTIDE SEQUENCE [LARGE SCALE GENOMIC DNA]</scope>
    <source>
        <strain evidence="4">KCTC 42953</strain>
    </source>
</reference>
<proteinExistence type="predicted"/>
<keyword evidence="3" id="KW-0328">Glycosyltransferase</keyword>
<comment type="caution">
    <text evidence="3">The sequence shown here is derived from an EMBL/GenBank/DDBJ whole genome shotgun (WGS) entry which is preliminary data.</text>
</comment>
<keyword evidence="4" id="KW-1185">Reference proteome</keyword>
<dbReference type="PANTHER" id="PTHR45947">
    <property type="entry name" value="SULFOQUINOVOSYL TRANSFERASE SQD2"/>
    <property type="match status" value="1"/>
</dbReference>
<dbReference type="InterPro" id="IPR001296">
    <property type="entry name" value="Glyco_trans_1"/>
</dbReference>
<sequence>MKILHLGKYYPPFHGGMESYLKDLAEAQVRQGHEVIVMVHNHQWGWLKSKTEYSEMNGVKVIRLACSRPVLHTPLMLGLNQQIRRILKDESIDVLHLHTPNPSLLTLAWHRRARQVPWVISWHSDMVTEHSGVMMKCLYRILKPLENRLIRQASLLLVSSDNYANHSPQLKINHEKVKVIPLGINVASLKNQTKCSALVDSYWPADKLRIFHLGRLTRYKNQQLLIKAMRHYPSGHLLLAGSGALADVLKNLVSANGLEQRVTLTGGVSQDELDQLFAQCDVFCLASHDRAESFGVVLLEAMYHNKIILVADTPGSGMCWLANQYNKGFTFKSNDEDDLLAKLEGIHRDLSAIQALPPHFDYHIDDIASRIEDNYHSITLTGEQHEN</sequence>
<gene>
    <name evidence="3" type="ORF">ACFODZ_14625</name>
</gene>
<dbReference type="EMBL" id="JBHRTS010000008">
    <property type="protein sequence ID" value="MFC3195486.1"/>
    <property type="molecule type" value="Genomic_DNA"/>
</dbReference>
<dbReference type="InterPro" id="IPR028098">
    <property type="entry name" value="Glyco_trans_4-like_N"/>
</dbReference>
<evidence type="ECO:0000313" key="4">
    <source>
        <dbReference type="Proteomes" id="UP001595533"/>
    </source>
</evidence>
<dbReference type="PANTHER" id="PTHR45947:SF3">
    <property type="entry name" value="SULFOQUINOVOSYL TRANSFERASE SQD2"/>
    <property type="match status" value="1"/>
</dbReference>
<feature type="domain" description="Glycosyltransferase subfamily 4-like N-terminal" evidence="2">
    <location>
        <begin position="15"/>
        <end position="183"/>
    </location>
</feature>
<dbReference type="SUPFAM" id="SSF53756">
    <property type="entry name" value="UDP-Glycosyltransferase/glycogen phosphorylase"/>
    <property type="match status" value="1"/>
</dbReference>
<organism evidence="3 4">
    <name type="scientific">Marinicella sediminis</name>
    <dbReference type="NCBI Taxonomy" id="1792834"/>
    <lineage>
        <taxon>Bacteria</taxon>
        <taxon>Pseudomonadati</taxon>
        <taxon>Pseudomonadota</taxon>
        <taxon>Gammaproteobacteria</taxon>
        <taxon>Lysobacterales</taxon>
        <taxon>Marinicellaceae</taxon>
        <taxon>Marinicella</taxon>
    </lineage>
</organism>
<feature type="domain" description="Glycosyl transferase family 1" evidence="1">
    <location>
        <begin position="204"/>
        <end position="345"/>
    </location>
</feature>
<dbReference type="Pfam" id="PF13579">
    <property type="entry name" value="Glyco_trans_4_4"/>
    <property type="match status" value="1"/>
</dbReference>
<name>A0ABV7JHD0_9GAMM</name>
<dbReference type="Gene3D" id="3.40.50.2000">
    <property type="entry name" value="Glycogen Phosphorylase B"/>
    <property type="match status" value="2"/>
</dbReference>
<evidence type="ECO:0000313" key="3">
    <source>
        <dbReference type="EMBL" id="MFC3195486.1"/>
    </source>
</evidence>
<protein>
    <submittedName>
        <fullName evidence="3">Glycosyltransferase</fullName>
        <ecNumber evidence="3">2.4.-.-</ecNumber>
    </submittedName>
</protein>
<evidence type="ECO:0000259" key="2">
    <source>
        <dbReference type="Pfam" id="PF13579"/>
    </source>
</evidence>
<evidence type="ECO:0000259" key="1">
    <source>
        <dbReference type="Pfam" id="PF00534"/>
    </source>
</evidence>
<dbReference type="GO" id="GO:0016757">
    <property type="term" value="F:glycosyltransferase activity"/>
    <property type="evidence" value="ECO:0007669"/>
    <property type="project" value="UniProtKB-KW"/>
</dbReference>
<accession>A0ABV7JHD0</accession>
<dbReference type="InterPro" id="IPR050194">
    <property type="entry name" value="Glycosyltransferase_grp1"/>
</dbReference>